<dbReference type="Proteomes" id="UP001249851">
    <property type="component" value="Unassembled WGS sequence"/>
</dbReference>
<evidence type="ECO:0000313" key="2">
    <source>
        <dbReference type="Proteomes" id="UP001249851"/>
    </source>
</evidence>
<organism evidence="1 2">
    <name type="scientific">Acropora cervicornis</name>
    <name type="common">Staghorn coral</name>
    <dbReference type="NCBI Taxonomy" id="6130"/>
    <lineage>
        <taxon>Eukaryota</taxon>
        <taxon>Metazoa</taxon>
        <taxon>Cnidaria</taxon>
        <taxon>Anthozoa</taxon>
        <taxon>Hexacorallia</taxon>
        <taxon>Scleractinia</taxon>
        <taxon>Astrocoeniina</taxon>
        <taxon>Acroporidae</taxon>
        <taxon>Acropora</taxon>
    </lineage>
</organism>
<accession>A0AAD9Q9P1</accession>
<keyword evidence="2" id="KW-1185">Reference proteome</keyword>
<evidence type="ECO:0000313" key="1">
    <source>
        <dbReference type="EMBL" id="KAK2557218.1"/>
    </source>
</evidence>
<dbReference type="EMBL" id="JARQWQ010000051">
    <property type="protein sequence ID" value="KAK2557218.1"/>
    <property type="molecule type" value="Genomic_DNA"/>
</dbReference>
<gene>
    <name evidence="1" type="ORF">P5673_020704</name>
</gene>
<protein>
    <submittedName>
        <fullName evidence="1">Uncharacterized protein</fullName>
    </submittedName>
</protein>
<name>A0AAD9Q9P1_ACRCE</name>
<proteinExistence type="predicted"/>
<sequence length="96" mass="10546">MRTQQVTAYPVYAPLNVGTADEGCIVRVLNLLTGDGRRTPLMPRKVTPEKAQREKKGQFTIITAILCEAQCKKSLNEGGTSPDKHLFTKGFVTIPT</sequence>
<reference evidence="1" key="2">
    <citation type="journal article" date="2023" name="Science">
        <title>Genomic signatures of disease resistance in endangered staghorn corals.</title>
        <authorList>
            <person name="Vollmer S.V."/>
            <person name="Selwyn J.D."/>
            <person name="Despard B.A."/>
            <person name="Roesel C.L."/>
        </authorList>
    </citation>
    <scope>NUCLEOTIDE SEQUENCE</scope>
    <source>
        <strain evidence="1">K2</strain>
    </source>
</reference>
<comment type="caution">
    <text evidence="1">The sequence shown here is derived from an EMBL/GenBank/DDBJ whole genome shotgun (WGS) entry which is preliminary data.</text>
</comment>
<dbReference type="AlphaFoldDB" id="A0AAD9Q9P1"/>
<reference evidence="1" key="1">
    <citation type="journal article" date="2023" name="G3 (Bethesda)">
        <title>Whole genome assembly and annotation of the endangered Caribbean coral Acropora cervicornis.</title>
        <authorList>
            <person name="Selwyn J.D."/>
            <person name="Vollmer S.V."/>
        </authorList>
    </citation>
    <scope>NUCLEOTIDE SEQUENCE</scope>
    <source>
        <strain evidence="1">K2</strain>
    </source>
</reference>